<dbReference type="Proteomes" id="UP000676246">
    <property type="component" value="Unassembled WGS sequence"/>
</dbReference>
<proteinExistence type="inferred from homology"/>
<keyword evidence="11" id="KW-1185">Reference proteome</keyword>
<reference evidence="10 11" key="1">
    <citation type="submission" date="2021-04" db="EMBL/GenBank/DDBJ databases">
        <title>The genome sequence of Ideonella sp. 3Y2.</title>
        <authorList>
            <person name="Liu Y."/>
        </authorList>
    </citation>
    <scope>NUCLEOTIDE SEQUENCE [LARGE SCALE GENOMIC DNA]</scope>
    <source>
        <strain evidence="10 11">3Y2</strain>
    </source>
</reference>
<comment type="caution">
    <text evidence="10">The sequence shown here is derived from an EMBL/GenBank/DDBJ whole genome shotgun (WGS) entry which is preliminary data.</text>
</comment>
<keyword evidence="7 9" id="KW-0564">Palmitate</keyword>
<dbReference type="SUPFAM" id="SSF56954">
    <property type="entry name" value="Outer membrane efflux proteins (OEP)"/>
    <property type="match status" value="1"/>
</dbReference>
<keyword evidence="6 9" id="KW-0472">Membrane</keyword>
<organism evidence="10 11">
    <name type="scientific">Ideonella alba</name>
    <dbReference type="NCBI Taxonomy" id="2824118"/>
    <lineage>
        <taxon>Bacteria</taxon>
        <taxon>Pseudomonadati</taxon>
        <taxon>Pseudomonadota</taxon>
        <taxon>Betaproteobacteria</taxon>
        <taxon>Burkholderiales</taxon>
        <taxon>Sphaerotilaceae</taxon>
        <taxon>Ideonella</taxon>
    </lineage>
</organism>
<dbReference type="PANTHER" id="PTHR30203">
    <property type="entry name" value="OUTER MEMBRANE CATION EFFLUX PROTEIN"/>
    <property type="match status" value="1"/>
</dbReference>
<keyword evidence="8 9" id="KW-0449">Lipoprotein</keyword>
<dbReference type="AlphaFoldDB" id="A0A940YDI9"/>
<comment type="subcellular location">
    <subcellularLocation>
        <location evidence="9">Cell membrane</location>
        <topology evidence="9">Lipid-anchor</topology>
    </subcellularLocation>
    <subcellularLocation>
        <location evidence="1">Membrane</location>
    </subcellularLocation>
</comment>
<dbReference type="PROSITE" id="PS51257">
    <property type="entry name" value="PROKAR_LIPOPROTEIN"/>
    <property type="match status" value="1"/>
</dbReference>
<evidence type="ECO:0000256" key="4">
    <source>
        <dbReference type="ARBA" id="ARBA00022692"/>
    </source>
</evidence>
<dbReference type="PANTHER" id="PTHR30203:SF20">
    <property type="entry name" value="MULTIDRUG RESISTANCE OUTER MEMBRANE PROTEIN MDTP-RELATED"/>
    <property type="match status" value="1"/>
</dbReference>
<keyword evidence="4 9" id="KW-0812">Transmembrane</keyword>
<dbReference type="EMBL" id="JAGQDD010000005">
    <property type="protein sequence ID" value="MBQ0930642.1"/>
    <property type="molecule type" value="Genomic_DNA"/>
</dbReference>
<comment type="similarity">
    <text evidence="2 9">Belongs to the outer membrane factor (OMF) (TC 1.B.17) family.</text>
</comment>
<dbReference type="GO" id="GO:0015562">
    <property type="term" value="F:efflux transmembrane transporter activity"/>
    <property type="evidence" value="ECO:0007669"/>
    <property type="project" value="InterPro"/>
</dbReference>
<evidence type="ECO:0000256" key="6">
    <source>
        <dbReference type="ARBA" id="ARBA00023136"/>
    </source>
</evidence>
<evidence type="ECO:0000256" key="8">
    <source>
        <dbReference type="ARBA" id="ARBA00023288"/>
    </source>
</evidence>
<feature type="chain" id="PRO_5038158888" evidence="9">
    <location>
        <begin position="29"/>
        <end position="477"/>
    </location>
</feature>
<evidence type="ECO:0000256" key="9">
    <source>
        <dbReference type="RuleBase" id="RU362097"/>
    </source>
</evidence>
<evidence type="ECO:0000256" key="3">
    <source>
        <dbReference type="ARBA" id="ARBA00022452"/>
    </source>
</evidence>
<dbReference type="InterPro" id="IPR003423">
    <property type="entry name" value="OMP_efflux"/>
</dbReference>
<evidence type="ECO:0000256" key="1">
    <source>
        <dbReference type="ARBA" id="ARBA00004370"/>
    </source>
</evidence>
<dbReference type="Gene3D" id="2.20.200.10">
    <property type="entry name" value="Outer membrane efflux proteins (OEP)"/>
    <property type="match status" value="1"/>
</dbReference>
<evidence type="ECO:0000256" key="7">
    <source>
        <dbReference type="ARBA" id="ARBA00023139"/>
    </source>
</evidence>
<dbReference type="InterPro" id="IPR010131">
    <property type="entry name" value="MdtP/NodT-like"/>
</dbReference>
<keyword evidence="5 9" id="KW-0732">Signal</keyword>
<gene>
    <name evidence="10" type="ORF">KAK03_09090</name>
</gene>
<evidence type="ECO:0000313" key="10">
    <source>
        <dbReference type="EMBL" id="MBQ0930642.1"/>
    </source>
</evidence>
<evidence type="ECO:0000256" key="2">
    <source>
        <dbReference type="ARBA" id="ARBA00007613"/>
    </source>
</evidence>
<dbReference type="Pfam" id="PF02321">
    <property type="entry name" value="OEP"/>
    <property type="match status" value="2"/>
</dbReference>
<evidence type="ECO:0000313" key="11">
    <source>
        <dbReference type="Proteomes" id="UP000676246"/>
    </source>
</evidence>
<feature type="signal peptide" evidence="9">
    <location>
        <begin position="1"/>
        <end position="28"/>
    </location>
</feature>
<name>A0A940YDI9_9BURK</name>
<keyword evidence="3 9" id="KW-1134">Transmembrane beta strand</keyword>
<sequence length="477" mass="50630">MTPRPTPSPRRMAALALAVALLAGCATPGDRAQAARLDDGQALALAARTEALPAADWWRVLGDAQLDTLIEQALRDQPSLAVARERVRRAQAQADVLLAAHGPQAQLSASLTRQRYSEHGLVPAPIAGDTWSSGELQAALAWSPDLFGAQAAEQAAALGQARAARAEAAAAANGLATQIARGHVALARLLAQREVLQAQTAQRERIRQITQRRVAAGLDTRVEQLQADAALPDLRVQLEALDEQTTLLRRQLAVLSGQPPEALSSLSPRLTDLRSPVLPATLGADLLGRRPDLVAARWRVEASLADVRAAEAAFYPSINLVAYAGLSALGLDRLFDLGSRQLGVQPALRLPLFDGGRLRAALQGRESERNAAIAQYNVTLLDAVREAGDALASEQSLQRQRAEQASALAAAEQAHTIAEKRYAAGLGNQLTVLATETAVLAQRRNAVDLQARQLDNRLALIKALGGGWTDDTALAAR</sequence>
<dbReference type="RefSeq" id="WP_210853592.1">
    <property type="nucleotide sequence ID" value="NZ_JAGQDD010000005.1"/>
</dbReference>
<protein>
    <submittedName>
        <fullName evidence="10">Efflux transporter outer membrane subunit</fullName>
    </submittedName>
</protein>
<dbReference type="NCBIfam" id="TIGR01845">
    <property type="entry name" value="outer_NodT"/>
    <property type="match status" value="1"/>
</dbReference>
<dbReference type="GO" id="GO:0005886">
    <property type="term" value="C:plasma membrane"/>
    <property type="evidence" value="ECO:0007669"/>
    <property type="project" value="UniProtKB-SubCell"/>
</dbReference>
<dbReference type="Gene3D" id="1.20.1600.10">
    <property type="entry name" value="Outer membrane efflux proteins (OEP)"/>
    <property type="match status" value="1"/>
</dbReference>
<evidence type="ECO:0000256" key="5">
    <source>
        <dbReference type="ARBA" id="ARBA00022729"/>
    </source>
</evidence>
<accession>A0A940YDI9</accession>